<evidence type="ECO:0000313" key="7">
    <source>
        <dbReference type="Proteomes" id="UP000231252"/>
    </source>
</evidence>
<dbReference type="HAMAP" id="MF_00291_B">
    <property type="entry name" value="Ribosomal_uS2_B"/>
    <property type="match status" value="1"/>
</dbReference>
<dbReference type="NCBIfam" id="TIGR01011">
    <property type="entry name" value="rpsB_bact"/>
    <property type="match status" value="1"/>
</dbReference>
<comment type="similarity">
    <text evidence="1 5">Belongs to the universal ribosomal protein uS2 family.</text>
</comment>
<keyword evidence="3 5" id="KW-0687">Ribonucleoprotein</keyword>
<evidence type="ECO:0000256" key="4">
    <source>
        <dbReference type="ARBA" id="ARBA00035256"/>
    </source>
</evidence>
<dbReference type="EMBL" id="PEYU01000076">
    <property type="protein sequence ID" value="PIS22166.1"/>
    <property type="molecule type" value="Genomic_DNA"/>
</dbReference>
<dbReference type="GO" id="GO:0022627">
    <property type="term" value="C:cytosolic small ribosomal subunit"/>
    <property type="evidence" value="ECO:0007669"/>
    <property type="project" value="TreeGrafter"/>
</dbReference>
<dbReference type="PANTHER" id="PTHR12534:SF0">
    <property type="entry name" value="SMALL RIBOSOMAL SUBUNIT PROTEIN US2M"/>
    <property type="match status" value="1"/>
</dbReference>
<dbReference type="GO" id="GO:0003735">
    <property type="term" value="F:structural constituent of ribosome"/>
    <property type="evidence" value="ECO:0007669"/>
    <property type="project" value="InterPro"/>
</dbReference>
<name>A0A2H0XB80_UNCKA</name>
<dbReference type="Gene3D" id="1.10.287.610">
    <property type="entry name" value="Helix hairpin bin"/>
    <property type="match status" value="1"/>
</dbReference>
<dbReference type="InterPro" id="IPR018130">
    <property type="entry name" value="Ribosomal_uS2_CS"/>
</dbReference>
<dbReference type="PROSITE" id="PS00962">
    <property type="entry name" value="RIBOSOMAL_S2_1"/>
    <property type="match status" value="1"/>
</dbReference>
<evidence type="ECO:0000256" key="1">
    <source>
        <dbReference type="ARBA" id="ARBA00006242"/>
    </source>
</evidence>
<dbReference type="InterPro" id="IPR005706">
    <property type="entry name" value="Ribosomal_uS2_bac/mit/plastid"/>
</dbReference>
<dbReference type="InterPro" id="IPR023591">
    <property type="entry name" value="Ribosomal_uS2_flav_dom_sf"/>
</dbReference>
<dbReference type="InterPro" id="IPR001865">
    <property type="entry name" value="Ribosomal_uS2"/>
</dbReference>
<dbReference type="Proteomes" id="UP000231252">
    <property type="component" value="Unassembled WGS sequence"/>
</dbReference>
<sequence>MNNYRFPTVEELLETGAHFGHSVNKWNPKMERYIYAAKNGVHILDLDQTQKLLKDAGEYLFDVAVKGGQVIFVCTKKQVAQIAKDEALRCGAFFMNERWMGGTITNYKIIKKSIDKLVSLKKKRDAGDLAMYTKKERLLIDREIIRLEKFFGGVVGLKGEPQAVVVVDAKRERTAINECRIFDVPVVALIDTNSDPTGILKVIPGNDDAAKSVGKILKVLADCVEEGYKEYEKAKSIDNAKKGDGDKVPQVTTSEAPRTVEEIILEDQSIGALPSVEIKPSVEVKKEVTKKKPTKKVTQVKKLVKKAKDVE</sequence>
<dbReference type="AlphaFoldDB" id="A0A2H0XB80"/>
<dbReference type="Pfam" id="PF00318">
    <property type="entry name" value="Ribosomal_S2"/>
    <property type="match status" value="1"/>
</dbReference>
<gene>
    <name evidence="5 6" type="primary">rpsB</name>
    <name evidence="6" type="ORF">COT50_03495</name>
</gene>
<proteinExistence type="inferred from homology"/>
<accession>A0A2H0XB80</accession>
<organism evidence="6 7">
    <name type="scientific">candidate division WWE3 bacterium CG08_land_8_20_14_0_20_41_10</name>
    <dbReference type="NCBI Taxonomy" id="1975085"/>
    <lineage>
        <taxon>Bacteria</taxon>
        <taxon>Katanobacteria</taxon>
    </lineage>
</organism>
<evidence type="ECO:0000313" key="6">
    <source>
        <dbReference type="EMBL" id="PIS22166.1"/>
    </source>
</evidence>
<dbReference type="SUPFAM" id="SSF52313">
    <property type="entry name" value="Ribosomal protein S2"/>
    <property type="match status" value="1"/>
</dbReference>
<reference evidence="7" key="1">
    <citation type="submission" date="2017-09" db="EMBL/GenBank/DDBJ databases">
        <title>Depth-based differentiation of microbial function through sediment-hosted aquifers and enrichment of novel symbionts in the deep terrestrial subsurface.</title>
        <authorList>
            <person name="Probst A.J."/>
            <person name="Ladd B."/>
            <person name="Jarett J.K."/>
            <person name="Geller-Mcgrath D.E."/>
            <person name="Sieber C.M.K."/>
            <person name="Emerson J.B."/>
            <person name="Anantharaman K."/>
            <person name="Thomas B.C."/>
            <person name="Malmstrom R."/>
            <person name="Stieglmeier M."/>
            <person name="Klingl A."/>
            <person name="Woyke T."/>
            <person name="Ryan C.M."/>
            <person name="Banfield J.F."/>
        </authorList>
    </citation>
    <scope>NUCLEOTIDE SEQUENCE [LARGE SCALE GENOMIC DNA]</scope>
</reference>
<evidence type="ECO:0000256" key="2">
    <source>
        <dbReference type="ARBA" id="ARBA00022980"/>
    </source>
</evidence>
<dbReference type="PRINTS" id="PR00395">
    <property type="entry name" value="RIBOSOMALS2"/>
</dbReference>
<protein>
    <recommendedName>
        <fullName evidence="4 5">Small ribosomal subunit protein uS2</fullName>
    </recommendedName>
</protein>
<evidence type="ECO:0000256" key="5">
    <source>
        <dbReference type="HAMAP-Rule" id="MF_00291"/>
    </source>
</evidence>
<dbReference type="CDD" id="cd01425">
    <property type="entry name" value="RPS2"/>
    <property type="match status" value="1"/>
</dbReference>
<dbReference type="PANTHER" id="PTHR12534">
    <property type="entry name" value="30S RIBOSOMAL PROTEIN S2 PROKARYOTIC AND ORGANELLAR"/>
    <property type="match status" value="1"/>
</dbReference>
<evidence type="ECO:0000256" key="3">
    <source>
        <dbReference type="ARBA" id="ARBA00023274"/>
    </source>
</evidence>
<dbReference type="GO" id="GO:0006412">
    <property type="term" value="P:translation"/>
    <property type="evidence" value="ECO:0007669"/>
    <property type="project" value="UniProtKB-UniRule"/>
</dbReference>
<keyword evidence="2 5" id="KW-0689">Ribosomal protein</keyword>
<dbReference type="Gene3D" id="3.40.50.10490">
    <property type="entry name" value="Glucose-6-phosphate isomerase like protein, domain 1"/>
    <property type="match status" value="1"/>
</dbReference>
<comment type="caution">
    <text evidence="6">The sequence shown here is derived from an EMBL/GenBank/DDBJ whole genome shotgun (WGS) entry which is preliminary data.</text>
</comment>